<dbReference type="PROSITE" id="PS51186">
    <property type="entry name" value="GNAT"/>
    <property type="match status" value="1"/>
</dbReference>
<dbReference type="InterPro" id="IPR016181">
    <property type="entry name" value="Acyl_CoA_acyltransferase"/>
</dbReference>
<dbReference type="OMA" id="WWLHMAM"/>
<dbReference type="SUPFAM" id="SSF55729">
    <property type="entry name" value="Acyl-CoA N-acyltransferases (Nat)"/>
    <property type="match status" value="1"/>
</dbReference>
<dbReference type="EMBL" id="KB467865">
    <property type="protein sequence ID" value="PCH35850.1"/>
    <property type="molecule type" value="Genomic_DNA"/>
</dbReference>
<organism evidence="2 3">
    <name type="scientific">Wolfiporia cocos (strain MD-104)</name>
    <name type="common">Brown rot fungus</name>
    <dbReference type="NCBI Taxonomy" id="742152"/>
    <lineage>
        <taxon>Eukaryota</taxon>
        <taxon>Fungi</taxon>
        <taxon>Dikarya</taxon>
        <taxon>Basidiomycota</taxon>
        <taxon>Agaricomycotina</taxon>
        <taxon>Agaricomycetes</taxon>
        <taxon>Polyporales</taxon>
        <taxon>Phaeolaceae</taxon>
        <taxon>Wolfiporia</taxon>
    </lineage>
</organism>
<dbReference type="STRING" id="742152.A0A2H3J0R9"/>
<dbReference type="AlphaFoldDB" id="A0A2H3J0R9"/>
<dbReference type="OrthoDB" id="61113at2759"/>
<keyword evidence="3" id="KW-1185">Reference proteome</keyword>
<sequence>MSTIIAQRITDPSPHIIDVCVELFAELMSANKAIISLCGGDARLVGPLARAMLCAGALAGELYIATDIGDEQPIGYTMWMPPGQELFSTPEQRALGLEAFMAALPEDGKEYYRTTYTAEFPAFVSSCIGSRGMLDGWWLHMAMVRKDRQRQGILRALLAPVREKALQNGETLACSTTTQTNALVYQALGFALKGERTMPSPWGEWPLFVFALDAHAT</sequence>
<dbReference type="Gene3D" id="3.40.630.30">
    <property type="match status" value="1"/>
</dbReference>
<protein>
    <recommendedName>
        <fullName evidence="1">N-acetyltransferase domain-containing protein</fullName>
    </recommendedName>
</protein>
<accession>A0A2H3J0R9</accession>
<dbReference type="GO" id="GO:0016747">
    <property type="term" value="F:acyltransferase activity, transferring groups other than amino-acyl groups"/>
    <property type="evidence" value="ECO:0007669"/>
    <property type="project" value="InterPro"/>
</dbReference>
<evidence type="ECO:0000313" key="2">
    <source>
        <dbReference type="EMBL" id="PCH35850.1"/>
    </source>
</evidence>
<evidence type="ECO:0000313" key="3">
    <source>
        <dbReference type="Proteomes" id="UP000218811"/>
    </source>
</evidence>
<feature type="domain" description="N-acetyltransferase" evidence="1">
    <location>
        <begin position="78"/>
        <end position="212"/>
    </location>
</feature>
<dbReference type="CDD" id="cd04301">
    <property type="entry name" value="NAT_SF"/>
    <property type="match status" value="1"/>
</dbReference>
<evidence type="ECO:0000259" key="1">
    <source>
        <dbReference type="PROSITE" id="PS51186"/>
    </source>
</evidence>
<reference evidence="2 3" key="1">
    <citation type="journal article" date="2012" name="Science">
        <title>The Paleozoic origin of enzymatic lignin decomposition reconstructed from 31 fungal genomes.</title>
        <authorList>
            <person name="Floudas D."/>
            <person name="Binder M."/>
            <person name="Riley R."/>
            <person name="Barry K."/>
            <person name="Blanchette R.A."/>
            <person name="Henrissat B."/>
            <person name="Martinez A.T."/>
            <person name="Otillar R."/>
            <person name="Spatafora J.W."/>
            <person name="Yadav J.S."/>
            <person name="Aerts A."/>
            <person name="Benoit I."/>
            <person name="Boyd A."/>
            <person name="Carlson A."/>
            <person name="Copeland A."/>
            <person name="Coutinho P.M."/>
            <person name="de Vries R.P."/>
            <person name="Ferreira P."/>
            <person name="Findley K."/>
            <person name="Foster B."/>
            <person name="Gaskell J."/>
            <person name="Glotzer D."/>
            <person name="Gorecki P."/>
            <person name="Heitman J."/>
            <person name="Hesse C."/>
            <person name="Hori C."/>
            <person name="Igarashi K."/>
            <person name="Jurgens J.A."/>
            <person name="Kallen N."/>
            <person name="Kersten P."/>
            <person name="Kohler A."/>
            <person name="Kuees U."/>
            <person name="Kumar T.K.A."/>
            <person name="Kuo A."/>
            <person name="LaButti K."/>
            <person name="Larrondo L.F."/>
            <person name="Lindquist E."/>
            <person name="Ling A."/>
            <person name="Lombard V."/>
            <person name="Lucas S."/>
            <person name="Lundell T."/>
            <person name="Martin R."/>
            <person name="McLaughlin D.J."/>
            <person name="Morgenstern I."/>
            <person name="Morin E."/>
            <person name="Murat C."/>
            <person name="Nagy L.G."/>
            <person name="Nolan M."/>
            <person name="Ohm R.A."/>
            <person name="Patyshakuliyeva A."/>
            <person name="Rokas A."/>
            <person name="Ruiz-Duenas F.J."/>
            <person name="Sabat G."/>
            <person name="Salamov A."/>
            <person name="Samejima M."/>
            <person name="Schmutz J."/>
            <person name="Slot J.C."/>
            <person name="St John F."/>
            <person name="Stenlid J."/>
            <person name="Sun H."/>
            <person name="Sun S."/>
            <person name="Syed K."/>
            <person name="Tsang A."/>
            <person name="Wiebenga A."/>
            <person name="Young D."/>
            <person name="Pisabarro A."/>
            <person name="Eastwood D.C."/>
            <person name="Martin F."/>
            <person name="Cullen D."/>
            <person name="Grigoriev I.V."/>
            <person name="Hibbett D.S."/>
        </authorList>
    </citation>
    <scope>NUCLEOTIDE SEQUENCE [LARGE SCALE GENOMIC DNA]</scope>
    <source>
        <strain evidence="2 3">MD-104</strain>
    </source>
</reference>
<dbReference type="InterPro" id="IPR000182">
    <property type="entry name" value="GNAT_dom"/>
</dbReference>
<name>A0A2H3J0R9_WOLCO</name>
<gene>
    <name evidence="2" type="ORF">WOLCODRAFT_140107</name>
</gene>
<proteinExistence type="predicted"/>
<dbReference type="Proteomes" id="UP000218811">
    <property type="component" value="Unassembled WGS sequence"/>
</dbReference>